<dbReference type="PROSITE" id="PS50883">
    <property type="entry name" value="EAL"/>
    <property type="match status" value="1"/>
</dbReference>
<sequence>MSSVTEAVDDLVRVHAPGDEQAVLERAVETAVRATGADRGSALLLGPTGVTHAASRGASAVEGLALRGDADPLLAEPAVQDVLRTRCLVRREATHPARRGATPHASLGAPLVAGGHLLGALHVTRTDGGGFGADDEVFLSALARQAGWAVAGLRAQRTATELAERLGGSTGTATTAALRTALDGGADDEDPMRAVDRILEVARTHLSMDLAIASRIGDGVQRYDRMAGDADRFGVVVGMAVPLENTYCQAMLDGRISGLVPDAGADPFASRQNRRLGLPIGSYCGVPLRTPSGELYGSLCTLSTEAEPLVGGDLSFLRALADLVGDQLARHERRERARAEREEAVERCFAPGGLPMVVQPIVDVVTGRVAGVEALARPSCFGGPARAFAAAQESGRGADLELLAVESALRLLPELPEGVYLSVNASPATVCDERLLRKVAAAPAGRVVVEITEHSAVSDYPPLLAALDRLARLGVAVAVDDAGSGFASLQHVLAVSPQLIKLDVGLVRDVDSDPSRRALARAMVLFAGELGARLVAEGVETAAELATLRELGVRYVQGFHLARPAPVGEHDLLRPHV</sequence>
<evidence type="ECO:0000259" key="1">
    <source>
        <dbReference type="PROSITE" id="PS50883"/>
    </source>
</evidence>
<gene>
    <name evidence="2" type="ORF">GCM10023225_04220</name>
</gene>
<dbReference type="SMART" id="SM00065">
    <property type="entry name" value="GAF"/>
    <property type="match status" value="2"/>
</dbReference>
<dbReference type="RefSeq" id="WP_345710665.1">
    <property type="nucleotide sequence ID" value="NZ_BAABIL010000046.1"/>
</dbReference>
<dbReference type="Gene3D" id="3.20.20.450">
    <property type="entry name" value="EAL domain"/>
    <property type="match status" value="1"/>
</dbReference>
<evidence type="ECO:0000313" key="2">
    <source>
        <dbReference type="EMBL" id="GAA4964203.1"/>
    </source>
</evidence>
<evidence type="ECO:0000313" key="3">
    <source>
        <dbReference type="Proteomes" id="UP001501195"/>
    </source>
</evidence>
<accession>A0ABP9H932</accession>
<dbReference type="PANTHER" id="PTHR33121">
    <property type="entry name" value="CYCLIC DI-GMP PHOSPHODIESTERASE PDEF"/>
    <property type="match status" value="1"/>
</dbReference>
<dbReference type="Pfam" id="PF00563">
    <property type="entry name" value="EAL"/>
    <property type="match status" value="1"/>
</dbReference>
<dbReference type="PANTHER" id="PTHR33121:SF76">
    <property type="entry name" value="SIGNALING PROTEIN"/>
    <property type="match status" value="1"/>
</dbReference>
<dbReference type="InterPro" id="IPR003018">
    <property type="entry name" value="GAF"/>
</dbReference>
<keyword evidence="3" id="KW-1185">Reference proteome</keyword>
<dbReference type="Proteomes" id="UP001501195">
    <property type="component" value="Unassembled WGS sequence"/>
</dbReference>
<dbReference type="InterPro" id="IPR029016">
    <property type="entry name" value="GAF-like_dom_sf"/>
</dbReference>
<dbReference type="SUPFAM" id="SSF141868">
    <property type="entry name" value="EAL domain-like"/>
    <property type="match status" value="1"/>
</dbReference>
<dbReference type="EMBL" id="BAABIL010000046">
    <property type="protein sequence ID" value="GAA4964203.1"/>
    <property type="molecule type" value="Genomic_DNA"/>
</dbReference>
<dbReference type="Pfam" id="PF01590">
    <property type="entry name" value="GAF"/>
    <property type="match status" value="2"/>
</dbReference>
<dbReference type="InterPro" id="IPR001633">
    <property type="entry name" value="EAL_dom"/>
</dbReference>
<dbReference type="SUPFAM" id="SSF55781">
    <property type="entry name" value="GAF domain-like"/>
    <property type="match status" value="2"/>
</dbReference>
<proteinExistence type="predicted"/>
<dbReference type="InterPro" id="IPR035919">
    <property type="entry name" value="EAL_sf"/>
</dbReference>
<dbReference type="InterPro" id="IPR050706">
    <property type="entry name" value="Cyclic-di-GMP_PDE-like"/>
</dbReference>
<reference evidence="3" key="1">
    <citation type="journal article" date="2019" name="Int. J. Syst. Evol. Microbiol.">
        <title>The Global Catalogue of Microorganisms (GCM) 10K type strain sequencing project: providing services to taxonomists for standard genome sequencing and annotation.</title>
        <authorList>
            <consortium name="The Broad Institute Genomics Platform"/>
            <consortium name="The Broad Institute Genome Sequencing Center for Infectious Disease"/>
            <person name="Wu L."/>
            <person name="Ma J."/>
        </authorList>
    </citation>
    <scope>NUCLEOTIDE SEQUENCE [LARGE SCALE GENOMIC DNA]</scope>
    <source>
        <strain evidence="3">JCM 18126</strain>
    </source>
</reference>
<comment type="caution">
    <text evidence="2">The sequence shown here is derived from an EMBL/GenBank/DDBJ whole genome shotgun (WGS) entry which is preliminary data.</text>
</comment>
<dbReference type="CDD" id="cd01948">
    <property type="entry name" value="EAL"/>
    <property type="match status" value="1"/>
</dbReference>
<dbReference type="Gene3D" id="3.30.450.40">
    <property type="match status" value="2"/>
</dbReference>
<protein>
    <recommendedName>
        <fullName evidence="1">EAL domain-containing protein</fullName>
    </recommendedName>
</protein>
<name>A0ABP9H932_9ACTN</name>
<organism evidence="2 3">
    <name type="scientific">Kineococcus glutinatus</name>
    <dbReference type="NCBI Taxonomy" id="1070872"/>
    <lineage>
        <taxon>Bacteria</taxon>
        <taxon>Bacillati</taxon>
        <taxon>Actinomycetota</taxon>
        <taxon>Actinomycetes</taxon>
        <taxon>Kineosporiales</taxon>
        <taxon>Kineosporiaceae</taxon>
        <taxon>Kineococcus</taxon>
    </lineage>
</organism>
<feature type="domain" description="EAL" evidence="1">
    <location>
        <begin position="334"/>
        <end position="577"/>
    </location>
</feature>
<dbReference type="SMART" id="SM00052">
    <property type="entry name" value="EAL"/>
    <property type="match status" value="1"/>
</dbReference>